<comment type="caution">
    <text evidence="5">The sequence shown here is derived from an EMBL/GenBank/DDBJ whole genome shotgun (WGS) entry which is preliminary data.</text>
</comment>
<dbReference type="Proteomes" id="UP000807353">
    <property type="component" value="Unassembled WGS sequence"/>
</dbReference>
<dbReference type="AlphaFoldDB" id="A0A9P5XZ28"/>
<organism evidence="5 6">
    <name type="scientific">Collybia nuda</name>
    <dbReference type="NCBI Taxonomy" id="64659"/>
    <lineage>
        <taxon>Eukaryota</taxon>
        <taxon>Fungi</taxon>
        <taxon>Dikarya</taxon>
        <taxon>Basidiomycota</taxon>
        <taxon>Agaricomycotina</taxon>
        <taxon>Agaricomycetes</taxon>
        <taxon>Agaricomycetidae</taxon>
        <taxon>Agaricales</taxon>
        <taxon>Tricholomatineae</taxon>
        <taxon>Clitocybaceae</taxon>
        <taxon>Collybia</taxon>
    </lineage>
</organism>
<dbReference type="EMBL" id="MU150344">
    <property type="protein sequence ID" value="KAF9458296.1"/>
    <property type="molecule type" value="Genomic_DNA"/>
</dbReference>
<keyword evidence="6" id="KW-1185">Reference proteome</keyword>
<dbReference type="InterPro" id="IPR036291">
    <property type="entry name" value="NAD(P)-bd_dom_sf"/>
</dbReference>
<dbReference type="GO" id="GO:0006633">
    <property type="term" value="P:fatty acid biosynthetic process"/>
    <property type="evidence" value="ECO:0007669"/>
    <property type="project" value="TreeGrafter"/>
</dbReference>
<dbReference type="OrthoDB" id="1393670at2759"/>
<dbReference type="CDD" id="cd05233">
    <property type="entry name" value="SDR_c"/>
    <property type="match status" value="1"/>
</dbReference>
<keyword evidence="4" id="KW-0812">Transmembrane</keyword>
<dbReference type="PANTHER" id="PTHR42760">
    <property type="entry name" value="SHORT-CHAIN DEHYDROGENASES/REDUCTASES FAMILY MEMBER"/>
    <property type="match status" value="1"/>
</dbReference>
<name>A0A9P5XZ28_9AGAR</name>
<accession>A0A9P5XZ28</accession>
<proteinExistence type="inferred from homology"/>
<dbReference type="SUPFAM" id="SSF51735">
    <property type="entry name" value="NAD(P)-binding Rossmann-fold domains"/>
    <property type="match status" value="1"/>
</dbReference>
<sequence>MIDAEFGAGRAVALQADVTNGDDCKQTVDLALESFGRLDILVNNVGIGGPDGSAVNVDPKQWARGLEINVTGMMLMAKYAVPAMENNALDGISGRGSIINISSVSGLKGGAPKLLYPTSKGAIVNMTRAMAVHHAPMGIRVNCVCPGAFSILILYPALIFHLLNILIGTLHTPRMYAGGMPPEVREARKNRSLLKTEGTGWDCGAAVRFLASEQARWITGVALPVDAGATAAVAGSGFSVFSSLAKM</sequence>
<gene>
    <name evidence="5" type="ORF">BDZ94DRAFT_1270945</name>
</gene>
<dbReference type="GO" id="GO:0016616">
    <property type="term" value="F:oxidoreductase activity, acting on the CH-OH group of donors, NAD or NADP as acceptor"/>
    <property type="evidence" value="ECO:0007669"/>
    <property type="project" value="TreeGrafter"/>
</dbReference>
<evidence type="ECO:0000256" key="3">
    <source>
        <dbReference type="RuleBase" id="RU000363"/>
    </source>
</evidence>
<dbReference type="InterPro" id="IPR002347">
    <property type="entry name" value="SDR_fam"/>
</dbReference>
<evidence type="ECO:0008006" key="7">
    <source>
        <dbReference type="Google" id="ProtNLM"/>
    </source>
</evidence>
<keyword evidence="4" id="KW-0472">Membrane</keyword>
<dbReference type="GO" id="GO:0048038">
    <property type="term" value="F:quinone binding"/>
    <property type="evidence" value="ECO:0007669"/>
    <property type="project" value="TreeGrafter"/>
</dbReference>
<evidence type="ECO:0000256" key="2">
    <source>
        <dbReference type="ARBA" id="ARBA00022857"/>
    </source>
</evidence>
<dbReference type="InterPro" id="IPR020904">
    <property type="entry name" value="Sc_DH/Rdtase_CS"/>
</dbReference>
<keyword evidence="2" id="KW-0521">NADP</keyword>
<dbReference type="PANTHER" id="PTHR42760:SF122">
    <property type="entry name" value="NAD(P)-BINDING PROTEIN"/>
    <property type="match status" value="1"/>
</dbReference>
<feature type="transmembrane region" description="Helical" evidence="4">
    <location>
        <begin position="147"/>
        <end position="167"/>
    </location>
</feature>
<reference evidence="5" key="1">
    <citation type="submission" date="2020-11" db="EMBL/GenBank/DDBJ databases">
        <authorList>
            <consortium name="DOE Joint Genome Institute"/>
            <person name="Ahrendt S."/>
            <person name="Riley R."/>
            <person name="Andreopoulos W."/>
            <person name="Labutti K."/>
            <person name="Pangilinan J."/>
            <person name="Ruiz-Duenas F.J."/>
            <person name="Barrasa J.M."/>
            <person name="Sanchez-Garcia M."/>
            <person name="Camarero S."/>
            <person name="Miyauchi S."/>
            <person name="Serrano A."/>
            <person name="Linde D."/>
            <person name="Babiker R."/>
            <person name="Drula E."/>
            <person name="Ayuso-Fernandez I."/>
            <person name="Pacheco R."/>
            <person name="Padilla G."/>
            <person name="Ferreira P."/>
            <person name="Barriuso J."/>
            <person name="Kellner H."/>
            <person name="Castanera R."/>
            <person name="Alfaro M."/>
            <person name="Ramirez L."/>
            <person name="Pisabarro A.G."/>
            <person name="Kuo A."/>
            <person name="Tritt A."/>
            <person name="Lipzen A."/>
            <person name="He G."/>
            <person name="Yan M."/>
            <person name="Ng V."/>
            <person name="Cullen D."/>
            <person name="Martin F."/>
            <person name="Rosso M.-N."/>
            <person name="Henrissat B."/>
            <person name="Hibbett D."/>
            <person name="Martinez A.T."/>
            <person name="Grigoriev I.V."/>
        </authorList>
    </citation>
    <scope>NUCLEOTIDE SEQUENCE</scope>
    <source>
        <strain evidence="5">CBS 247.69</strain>
    </source>
</reference>
<dbReference type="Gene3D" id="3.40.50.720">
    <property type="entry name" value="NAD(P)-binding Rossmann-like Domain"/>
    <property type="match status" value="1"/>
</dbReference>
<keyword evidence="4" id="KW-1133">Transmembrane helix</keyword>
<dbReference type="PRINTS" id="PR00080">
    <property type="entry name" value="SDRFAMILY"/>
</dbReference>
<dbReference type="Pfam" id="PF13561">
    <property type="entry name" value="adh_short_C2"/>
    <property type="match status" value="1"/>
</dbReference>
<evidence type="ECO:0000313" key="6">
    <source>
        <dbReference type="Proteomes" id="UP000807353"/>
    </source>
</evidence>
<comment type="similarity">
    <text evidence="1 3">Belongs to the short-chain dehydrogenases/reductases (SDR) family.</text>
</comment>
<dbReference type="Pfam" id="PF00106">
    <property type="entry name" value="adh_short"/>
    <property type="match status" value="1"/>
</dbReference>
<dbReference type="PROSITE" id="PS00061">
    <property type="entry name" value="ADH_SHORT"/>
    <property type="match status" value="1"/>
</dbReference>
<evidence type="ECO:0000313" key="5">
    <source>
        <dbReference type="EMBL" id="KAF9458296.1"/>
    </source>
</evidence>
<evidence type="ECO:0000256" key="1">
    <source>
        <dbReference type="ARBA" id="ARBA00006484"/>
    </source>
</evidence>
<dbReference type="PRINTS" id="PR00081">
    <property type="entry name" value="GDHRDH"/>
</dbReference>
<evidence type="ECO:0000256" key="4">
    <source>
        <dbReference type="SAM" id="Phobius"/>
    </source>
</evidence>
<protein>
    <recommendedName>
        <fullName evidence="7">Short-chain dehydrogenase/reductase SDR</fullName>
    </recommendedName>
</protein>